<keyword evidence="1" id="KW-0472">Membrane</keyword>
<dbReference type="Proteomes" id="UP000558488">
    <property type="component" value="Unassembled WGS sequence"/>
</dbReference>
<gene>
    <name evidence="2" type="ORF">mPipKuh1_009412</name>
</gene>
<keyword evidence="1" id="KW-1133">Transmembrane helix</keyword>
<evidence type="ECO:0000256" key="1">
    <source>
        <dbReference type="SAM" id="Phobius"/>
    </source>
</evidence>
<comment type="caution">
    <text evidence="2">The sequence shown here is derived from an EMBL/GenBank/DDBJ whole genome shotgun (WGS) entry which is preliminary data.</text>
</comment>
<dbReference type="AlphaFoldDB" id="A0A7J7ZIT0"/>
<accession>A0A7J7ZIT0</accession>
<reference evidence="2 3" key="1">
    <citation type="journal article" date="2020" name="Nature">
        <title>Six reference-quality genomes reveal evolution of bat adaptations.</title>
        <authorList>
            <person name="Jebb D."/>
            <person name="Huang Z."/>
            <person name="Pippel M."/>
            <person name="Hughes G.M."/>
            <person name="Lavrichenko K."/>
            <person name="Devanna P."/>
            <person name="Winkler S."/>
            <person name="Jermiin L.S."/>
            <person name="Skirmuntt E.C."/>
            <person name="Katzourakis A."/>
            <person name="Burkitt-Gray L."/>
            <person name="Ray D.A."/>
            <person name="Sullivan K.A.M."/>
            <person name="Roscito J.G."/>
            <person name="Kirilenko B.M."/>
            <person name="Davalos L.M."/>
            <person name="Corthals A.P."/>
            <person name="Power M.L."/>
            <person name="Jones G."/>
            <person name="Ransome R.D."/>
            <person name="Dechmann D.K.N."/>
            <person name="Locatelli A.G."/>
            <person name="Puechmaille S.J."/>
            <person name="Fedrigo O."/>
            <person name="Jarvis E.D."/>
            <person name="Hiller M."/>
            <person name="Vernes S.C."/>
            <person name="Myers E.W."/>
            <person name="Teeling E.C."/>
        </authorList>
    </citation>
    <scope>NUCLEOTIDE SEQUENCE [LARGE SCALE GENOMIC DNA]</scope>
    <source>
        <strain evidence="2">MPipKuh1</strain>
        <tissue evidence="2">Flight muscle</tissue>
    </source>
</reference>
<protein>
    <submittedName>
        <fullName evidence="2">Uncharacterized protein</fullName>
    </submittedName>
</protein>
<dbReference type="EMBL" id="JACAGB010000003">
    <property type="protein sequence ID" value="KAF6374173.1"/>
    <property type="molecule type" value="Genomic_DNA"/>
</dbReference>
<proteinExistence type="predicted"/>
<evidence type="ECO:0000313" key="2">
    <source>
        <dbReference type="EMBL" id="KAF6374173.1"/>
    </source>
</evidence>
<evidence type="ECO:0000313" key="3">
    <source>
        <dbReference type="Proteomes" id="UP000558488"/>
    </source>
</evidence>
<feature type="transmembrane region" description="Helical" evidence="1">
    <location>
        <begin position="53"/>
        <end position="76"/>
    </location>
</feature>
<keyword evidence="3" id="KW-1185">Reference proteome</keyword>
<feature type="transmembrane region" description="Helical" evidence="1">
    <location>
        <begin position="6"/>
        <end position="22"/>
    </location>
</feature>
<keyword evidence="1" id="KW-0812">Transmembrane</keyword>
<name>A0A7J7ZIT0_PIPKU</name>
<organism evidence="2 3">
    <name type="scientific">Pipistrellus kuhlii</name>
    <name type="common">Kuhl's pipistrelle</name>
    <dbReference type="NCBI Taxonomy" id="59472"/>
    <lineage>
        <taxon>Eukaryota</taxon>
        <taxon>Metazoa</taxon>
        <taxon>Chordata</taxon>
        <taxon>Craniata</taxon>
        <taxon>Vertebrata</taxon>
        <taxon>Euteleostomi</taxon>
        <taxon>Mammalia</taxon>
        <taxon>Eutheria</taxon>
        <taxon>Laurasiatheria</taxon>
        <taxon>Chiroptera</taxon>
        <taxon>Yangochiroptera</taxon>
        <taxon>Vespertilionidae</taxon>
        <taxon>Pipistrellus</taxon>
    </lineage>
</organism>
<sequence length="132" mass="15310">MEICDSFGRSTFFLFLVSIYLYRQKYYRCPSYLLPSFPAPLTPPPSIFPSTSLLYIIACHGLCIYACKFIVNLFLLPSEIYQFVACFNGRSPFKVHSLVSFFFKHSYDIHLMTGAIAKDHEDNDHRLKMAEE</sequence>